<accession>A0A1I2X215</accession>
<reference evidence="2 3" key="1">
    <citation type="submission" date="2016-10" db="EMBL/GenBank/DDBJ databases">
        <authorList>
            <person name="de Groot N.N."/>
        </authorList>
    </citation>
    <scope>NUCLEOTIDE SEQUENCE [LARGE SCALE GENOMIC DNA]</scope>
    <source>
        <strain evidence="2 3">OK461</strain>
    </source>
</reference>
<dbReference type="EMBL" id="FONR01000041">
    <property type="protein sequence ID" value="SFH06929.1"/>
    <property type="molecule type" value="Genomic_DNA"/>
</dbReference>
<dbReference type="OrthoDB" id="3818700at2"/>
<dbReference type="AlphaFoldDB" id="A0A1I2X215"/>
<feature type="region of interest" description="Disordered" evidence="1">
    <location>
        <begin position="1"/>
        <end position="38"/>
    </location>
</feature>
<proteinExistence type="predicted"/>
<sequence length="375" mass="41821">MTPDGEHQENDGAGMPADEKGMSARVRPRRGPRVAPPQLNFPLVRNGLDYLVSAVTHLDESKAMVTDRDLKYAVLHLQAAVEVLLKARLLVEHWSLVFSNPHDATRKALDEATLSSVSTDQAVTRLRNIAGVRITDREEMALKDLKKDRNKLQHFAMTAPAPVIEVRTGKVLDFLIHFVDDELLPRLGHREKTEARETLGQLRGGLASINTFVRQRSNRIRGEVTKAGAENRTIRCPECSHFALVLGEAAGPASEPAGATCWFCTTRWEQEDLLYCFRADDRDEPSELNSCPRCREWTLGWGVQVLSDPEKGVPFRFACSVAFPSVVACDRCSRPVEHAGNSVEDLCGRCWDDAVEEDRYGREALTDYGDDEEPG</sequence>
<evidence type="ECO:0000313" key="2">
    <source>
        <dbReference type="EMBL" id="SFH06929.1"/>
    </source>
</evidence>
<gene>
    <name evidence="2" type="ORF">SAMN02787118_14160</name>
</gene>
<protein>
    <submittedName>
        <fullName evidence="2">Uncharacterized protein</fullName>
    </submittedName>
</protein>
<dbReference type="RefSeq" id="WP_079174674.1">
    <property type="nucleotide sequence ID" value="NZ_FONR01000041.1"/>
</dbReference>
<name>A0A1I2X215_9ACTN</name>
<organism evidence="2 3">
    <name type="scientific">Streptomyces mirabilis</name>
    <dbReference type="NCBI Taxonomy" id="68239"/>
    <lineage>
        <taxon>Bacteria</taxon>
        <taxon>Bacillati</taxon>
        <taxon>Actinomycetota</taxon>
        <taxon>Actinomycetes</taxon>
        <taxon>Kitasatosporales</taxon>
        <taxon>Streptomycetaceae</taxon>
        <taxon>Streptomyces</taxon>
    </lineage>
</organism>
<evidence type="ECO:0000256" key="1">
    <source>
        <dbReference type="SAM" id="MobiDB-lite"/>
    </source>
</evidence>
<feature type="compositionally biased region" description="Basic and acidic residues" evidence="1">
    <location>
        <begin position="1"/>
        <end position="10"/>
    </location>
</feature>
<dbReference type="Proteomes" id="UP000181942">
    <property type="component" value="Unassembled WGS sequence"/>
</dbReference>
<evidence type="ECO:0000313" key="3">
    <source>
        <dbReference type="Proteomes" id="UP000181942"/>
    </source>
</evidence>